<dbReference type="Gene3D" id="3.30.450.90">
    <property type="match status" value="1"/>
</dbReference>
<dbReference type="GO" id="GO:0016887">
    <property type="term" value="F:ATP hydrolysis activity"/>
    <property type="evidence" value="ECO:0007669"/>
    <property type="project" value="TreeGrafter"/>
</dbReference>
<keyword evidence="2" id="KW-0547">Nucleotide-binding</keyword>
<keyword evidence="6" id="KW-1185">Reference proteome</keyword>
<dbReference type="PANTHER" id="PTHR30258">
    <property type="entry name" value="TYPE II SECRETION SYSTEM PROTEIN GSPE-RELATED"/>
    <property type="match status" value="1"/>
</dbReference>
<dbReference type="InterPro" id="IPR027417">
    <property type="entry name" value="P-loop_NTPase"/>
</dbReference>
<evidence type="ECO:0000313" key="6">
    <source>
        <dbReference type="Proteomes" id="UP000037405"/>
    </source>
</evidence>
<comment type="caution">
    <text evidence="5">The sequence shown here is derived from an EMBL/GenBank/DDBJ whole genome shotgun (WGS) entry which is preliminary data.</text>
</comment>
<dbReference type="Proteomes" id="UP000037405">
    <property type="component" value="Unassembled WGS sequence"/>
</dbReference>
<organism evidence="5 6">
    <name type="scientific">Rossellomorea marisflavi</name>
    <dbReference type="NCBI Taxonomy" id="189381"/>
    <lineage>
        <taxon>Bacteria</taxon>
        <taxon>Bacillati</taxon>
        <taxon>Bacillota</taxon>
        <taxon>Bacilli</taxon>
        <taxon>Bacillales</taxon>
        <taxon>Bacillaceae</taxon>
        <taxon>Rossellomorea</taxon>
    </lineage>
</organism>
<feature type="domain" description="Bacterial type II secretion system protein E" evidence="4">
    <location>
        <begin position="195"/>
        <end position="209"/>
    </location>
</feature>
<dbReference type="STRING" id="189381.GCA_900166615_03828"/>
<dbReference type="SUPFAM" id="SSF52540">
    <property type="entry name" value="P-loop containing nucleoside triphosphate hydrolases"/>
    <property type="match status" value="1"/>
</dbReference>
<dbReference type="PATRIC" id="fig|189381.12.peg.563"/>
<dbReference type="CDD" id="cd01129">
    <property type="entry name" value="PulE-GspE-like"/>
    <property type="match status" value="1"/>
</dbReference>
<dbReference type="GO" id="GO:0005524">
    <property type="term" value="F:ATP binding"/>
    <property type="evidence" value="ECO:0007669"/>
    <property type="project" value="UniProtKB-KW"/>
</dbReference>
<dbReference type="InterPro" id="IPR047667">
    <property type="entry name" value="ATPase_ComGA"/>
</dbReference>
<dbReference type="PROSITE" id="PS00662">
    <property type="entry name" value="T2SP_E"/>
    <property type="match status" value="1"/>
</dbReference>
<protein>
    <submittedName>
        <fullName evidence="5">Competence protein ComG</fullName>
    </submittedName>
</protein>
<gene>
    <name evidence="5" type="ORF">AF331_02375</name>
</gene>
<dbReference type="Pfam" id="PF00437">
    <property type="entry name" value="T2SSE"/>
    <property type="match status" value="1"/>
</dbReference>
<evidence type="ECO:0000313" key="5">
    <source>
        <dbReference type="EMBL" id="KON91389.1"/>
    </source>
</evidence>
<dbReference type="AlphaFoldDB" id="A0A0M0GNF8"/>
<accession>A0A0M0GNF8</accession>
<evidence type="ECO:0000256" key="1">
    <source>
        <dbReference type="ARBA" id="ARBA00006611"/>
    </source>
</evidence>
<dbReference type="Gene3D" id="3.40.50.300">
    <property type="entry name" value="P-loop containing nucleotide triphosphate hydrolases"/>
    <property type="match status" value="1"/>
</dbReference>
<dbReference type="RefSeq" id="WP_053426592.1">
    <property type="nucleotide sequence ID" value="NZ_LGUE01000001.1"/>
</dbReference>
<dbReference type="EMBL" id="LGUE01000001">
    <property type="protein sequence ID" value="KON91389.1"/>
    <property type="molecule type" value="Genomic_DNA"/>
</dbReference>
<proteinExistence type="inferred from homology"/>
<comment type="similarity">
    <text evidence="1">Belongs to the GSP E family.</text>
</comment>
<evidence type="ECO:0000259" key="4">
    <source>
        <dbReference type="PROSITE" id="PS00662"/>
    </source>
</evidence>
<dbReference type="GO" id="GO:0005886">
    <property type="term" value="C:plasma membrane"/>
    <property type="evidence" value="ECO:0007669"/>
    <property type="project" value="TreeGrafter"/>
</dbReference>
<evidence type="ECO:0000256" key="2">
    <source>
        <dbReference type="ARBA" id="ARBA00022741"/>
    </source>
</evidence>
<evidence type="ECO:0000256" key="3">
    <source>
        <dbReference type="ARBA" id="ARBA00022840"/>
    </source>
</evidence>
<dbReference type="NCBIfam" id="NF041000">
    <property type="entry name" value="ATPase_ComGA"/>
    <property type="match status" value="1"/>
</dbReference>
<sequence>MISEAFRSHATDVHLVPRKNDYLIQFRKLGTLVPFKTIDEDQAERLIAHLKFMSSMDIAEKRKPQSGSYTHFISRVPLALRVSTLPTTHLKESLVIRILPERYQIPIEHMSLYPSSAKKLVALLMHSHGLILFTGPTGSGKTTTLYSLVHHCAVSLNRNVITLEDPVEKAHDEMVQIQVNEKAGITYSTGLKAILRHDPDIIMVGEIRDKETAEIAVRAALTGHLVLSSVHTRDAKGAIYRLMELGIKWHDIEQTLLAVSAQRLLRLKCPVCGNDCFGECLAEGKRTNRATVFEILTGKELKNVLMEAKGEKVDHRYLTLKQLIRKGVALGYVPESEYRKWIHEEKG</sequence>
<keyword evidence="3" id="KW-0067">ATP-binding</keyword>
<dbReference type="InterPro" id="IPR001482">
    <property type="entry name" value="T2SS/T4SS_dom"/>
</dbReference>
<dbReference type="PANTHER" id="PTHR30258:SF2">
    <property type="entry name" value="COMG OPERON PROTEIN 1"/>
    <property type="match status" value="1"/>
</dbReference>
<dbReference type="OrthoDB" id="9808272at2"/>
<reference evidence="6" key="1">
    <citation type="submission" date="2015-07" db="EMBL/GenBank/DDBJ databases">
        <title>Fjat-14235 jcm11544.</title>
        <authorList>
            <person name="Liu B."/>
            <person name="Wang J."/>
            <person name="Zhu Y."/>
            <person name="Liu G."/>
            <person name="Chen Q."/>
            <person name="Chen Z."/>
            <person name="Lan J."/>
            <person name="Che J."/>
            <person name="Ge C."/>
            <person name="Shi H."/>
            <person name="Pan Z."/>
            <person name="Liu X."/>
        </authorList>
    </citation>
    <scope>NUCLEOTIDE SEQUENCE [LARGE SCALE GENOMIC DNA]</scope>
    <source>
        <strain evidence="6">JCM 11544</strain>
    </source>
</reference>
<name>A0A0M0GNF8_9BACI</name>